<dbReference type="PANTHER" id="PTHR33164">
    <property type="entry name" value="TRANSCRIPTIONAL REGULATOR, MARR FAMILY"/>
    <property type="match status" value="1"/>
</dbReference>
<feature type="domain" description="HTH marR-type" evidence="1">
    <location>
        <begin position="1"/>
        <end position="137"/>
    </location>
</feature>
<dbReference type="InterPro" id="IPR039422">
    <property type="entry name" value="MarR/SlyA-like"/>
</dbReference>
<accession>A0A1X0VER2</accession>
<dbReference type="InterPro" id="IPR036390">
    <property type="entry name" value="WH_DNA-bd_sf"/>
</dbReference>
<dbReference type="STRING" id="33968.BMS77_06375"/>
<dbReference type="GO" id="GO:0003700">
    <property type="term" value="F:DNA-binding transcription factor activity"/>
    <property type="evidence" value="ECO:0007669"/>
    <property type="project" value="InterPro"/>
</dbReference>
<name>A0A1X0VER2_LEUPS</name>
<dbReference type="SMART" id="SM00347">
    <property type="entry name" value="HTH_MARR"/>
    <property type="match status" value="1"/>
</dbReference>
<evidence type="ECO:0000259" key="1">
    <source>
        <dbReference type="PROSITE" id="PS50995"/>
    </source>
</evidence>
<dbReference type="eggNOG" id="COG1846">
    <property type="taxonomic scope" value="Bacteria"/>
</dbReference>
<dbReference type="EMBL" id="MPLS01000007">
    <property type="protein sequence ID" value="ORI98198.1"/>
    <property type="molecule type" value="Genomic_DNA"/>
</dbReference>
<dbReference type="Pfam" id="PF12802">
    <property type="entry name" value="MarR_2"/>
    <property type="match status" value="1"/>
</dbReference>
<proteinExistence type="predicted"/>
<reference evidence="2 3" key="1">
    <citation type="journal article" date="2017" name="Front. Microbiol.">
        <title>Genomic Characterization of Dairy Associated Leuconostoc Species and Diversity of Leuconostocs in Undefined Mixed Mesophilic Starter Cultures.</title>
        <authorList>
            <person name="Frantzen C.A."/>
            <person name="Kot W."/>
            <person name="Pedersen T.B."/>
            <person name="Ardo Y.M."/>
            <person name="Broadbent J.R."/>
            <person name="Neve H."/>
            <person name="Hansen L.H."/>
            <person name="Dal Bello F."/>
            <person name="Ostlie H.M."/>
            <person name="Kleppen H.P."/>
            <person name="Vogensen F.K."/>
            <person name="Holo H."/>
        </authorList>
    </citation>
    <scope>NUCLEOTIDE SEQUENCE [LARGE SCALE GENOMIC DNA]</scope>
    <source>
        <strain evidence="2 3">LMGCF08</strain>
    </source>
</reference>
<gene>
    <name evidence="2" type="ORF">BMR96_03080</name>
</gene>
<organism evidence="2 3">
    <name type="scientific">Leuconostoc pseudomesenteroides</name>
    <dbReference type="NCBI Taxonomy" id="33968"/>
    <lineage>
        <taxon>Bacteria</taxon>
        <taxon>Bacillati</taxon>
        <taxon>Bacillota</taxon>
        <taxon>Bacilli</taxon>
        <taxon>Lactobacillales</taxon>
        <taxon>Lactobacillaceae</taxon>
        <taxon>Leuconostoc</taxon>
    </lineage>
</organism>
<dbReference type="PANTHER" id="PTHR33164:SF89">
    <property type="entry name" value="MARR FAMILY REGULATORY PROTEIN"/>
    <property type="match status" value="1"/>
</dbReference>
<dbReference type="Proteomes" id="UP000192288">
    <property type="component" value="Unassembled WGS sequence"/>
</dbReference>
<comment type="caution">
    <text evidence="2">The sequence shown here is derived from an EMBL/GenBank/DDBJ whole genome shotgun (WGS) entry which is preliminary data.</text>
</comment>
<dbReference type="AlphaFoldDB" id="A0A1X0VER2"/>
<sequence>MEQISQLFSKLYDKVAINYQNSPTRSQLFPELSANDEYYLDILYSQLETTATQFADQAGISKPAATRIVKRFVAAGYLVKKPSKHDKRVIFLTLSPEMSQHCQQNYRLFDQVFLDAISILDESEQQQLQQLMLKVDRNL</sequence>
<dbReference type="GO" id="GO:0006950">
    <property type="term" value="P:response to stress"/>
    <property type="evidence" value="ECO:0007669"/>
    <property type="project" value="TreeGrafter"/>
</dbReference>
<dbReference type="InterPro" id="IPR036388">
    <property type="entry name" value="WH-like_DNA-bd_sf"/>
</dbReference>
<evidence type="ECO:0000313" key="2">
    <source>
        <dbReference type="EMBL" id="ORI98198.1"/>
    </source>
</evidence>
<dbReference type="SUPFAM" id="SSF46785">
    <property type="entry name" value="Winged helix' DNA-binding domain"/>
    <property type="match status" value="1"/>
</dbReference>
<evidence type="ECO:0000313" key="3">
    <source>
        <dbReference type="Proteomes" id="UP000192288"/>
    </source>
</evidence>
<dbReference type="PROSITE" id="PS50995">
    <property type="entry name" value="HTH_MARR_2"/>
    <property type="match status" value="1"/>
</dbReference>
<protein>
    <submittedName>
        <fullName evidence="2">Transcriptional regulator</fullName>
    </submittedName>
</protein>
<dbReference type="RefSeq" id="WP_004913161.1">
    <property type="nucleotide sequence ID" value="NZ_MPLS01000007.1"/>
</dbReference>
<dbReference type="Gene3D" id="1.10.10.10">
    <property type="entry name" value="Winged helix-like DNA-binding domain superfamily/Winged helix DNA-binding domain"/>
    <property type="match status" value="1"/>
</dbReference>
<dbReference type="InterPro" id="IPR000835">
    <property type="entry name" value="HTH_MarR-typ"/>
</dbReference>